<feature type="transmembrane region" description="Helical" evidence="3">
    <location>
        <begin position="109"/>
        <end position="137"/>
    </location>
</feature>
<name>A0A0A7FZ22_9CLOT</name>
<feature type="transmembrane region" description="Helical" evidence="3">
    <location>
        <begin position="12"/>
        <end position="34"/>
    </location>
</feature>
<feature type="transmembrane region" description="Helical" evidence="3">
    <location>
        <begin position="77"/>
        <end position="100"/>
    </location>
</feature>
<evidence type="ECO:0000313" key="4">
    <source>
        <dbReference type="EMBL" id="AIY84121.1"/>
    </source>
</evidence>
<feature type="transmembrane region" description="Helical" evidence="3">
    <location>
        <begin position="46"/>
        <end position="71"/>
    </location>
</feature>
<dbReference type="Proteomes" id="UP000030635">
    <property type="component" value="Chromosome"/>
</dbReference>
<dbReference type="KEGG" id="cbv:U729_2345"/>
<reference evidence="4 5" key="1">
    <citation type="journal article" date="2015" name="Infect. Genet. Evol.">
        <title>Genomic sequences of six botulinum neurotoxin-producing strains representing three clostridial species illustrate the mobility and diversity of botulinum neurotoxin genes.</title>
        <authorList>
            <person name="Smith T.J."/>
            <person name="Hill K.K."/>
            <person name="Xie G."/>
            <person name="Foley B.T."/>
            <person name="Williamson C.H."/>
            <person name="Foster J.T."/>
            <person name="Johnson S.L."/>
            <person name="Chertkov O."/>
            <person name="Teshima H."/>
            <person name="Gibbons H.S."/>
            <person name="Johnsky L.A."/>
            <person name="Karavis M.A."/>
            <person name="Smith L.A."/>
        </authorList>
    </citation>
    <scope>NUCLEOTIDE SEQUENCE [LARGE SCALE GENOMIC DNA]</scope>
    <source>
        <strain evidence="4">Sullivan</strain>
    </source>
</reference>
<dbReference type="PANTHER" id="PTHR37815:SF3">
    <property type="entry name" value="UPF0397 PROTEIN SPR0429"/>
    <property type="match status" value="1"/>
</dbReference>
<evidence type="ECO:0000313" key="5">
    <source>
        <dbReference type="Proteomes" id="UP000030635"/>
    </source>
</evidence>
<feature type="transmembrane region" description="Helical" evidence="3">
    <location>
        <begin position="157"/>
        <end position="176"/>
    </location>
</feature>
<evidence type="ECO:0000256" key="3">
    <source>
        <dbReference type="SAM" id="Phobius"/>
    </source>
</evidence>
<dbReference type="eggNOG" id="COG4720">
    <property type="taxonomic scope" value="Bacteria"/>
</dbReference>
<dbReference type="RefSeq" id="WP_039315169.1">
    <property type="nucleotide sequence ID" value="NZ_CP006905.1"/>
</dbReference>
<accession>A0A0A7FZ22</accession>
<proteinExistence type="predicted"/>
<dbReference type="InterPro" id="IPR009825">
    <property type="entry name" value="ECF_substrate-spec-like"/>
</dbReference>
<dbReference type="GO" id="GO:0016020">
    <property type="term" value="C:membrane"/>
    <property type="evidence" value="ECO:0007669"/>
    <property type="project" value="InterPro"/>
</dbReference>
<evidence type="ECO:0008006" key="6">
    <source>
        <dbReference type="Google" id="ProtNLM"/>
    </source>
</evidence>
<dbReference type="Pfam" id="PF07155">
    <property type="entry name" value="ECF-ribofla_trS"/>
    <property type="match status" value="1"/>
</dbReference>
<dbReference type="PANTHER" id="PTHR37815">
    <property type="entry name" value="UPF0397 PROTEIN BC_2624-RELATED"/>
    <property type="match status" value="1"/>
</dbReference>
<keyword evidence="1 3" id="KW-0812">Transmembrane</keyword>
<keyword evidence="5" id="KW-1185">Reference proteome</keyword>
<dbReference type="HOGENOM" id="CLU_084705_1_0_9"/>
<organism evidence="4 5">
    <name type="scientific">Clostridium baratii str. Sullivan</name>
    <dbReference type="NCBI Taxonomy" id="1415775"/>
    <lineage>
        <taxon>Bacteria</taxon>
        <taxon>Bacillati</taxon>
        <taxon>Bacillota</taxon>
        <taxon>Clostridia</taxon>
        <taxon>Eubacteriales</taxon>
        <taxon>Clostridiaceae</taxon>
        <taxon>Clostridium</taxon>
    </lineage>
</organism>
<keyword evidence="3" id="KW-0472">Membrane</keyword>
<gene>
    <name evidence="4" type="ORF">U729_2345</name>
</gene>
<dbReference type="OrthoDB" id="411368at2"/>
<dbReference type="EMBL" id="CP006905">
    <property type="protein sequence ID" value="AIY84121.1"/>
    <property type="molecule type" value="Genomic_DNA"/>
</dbReference>
<keyword evidence="2 3" id="KW-1133">Transmembrane helix</keyword>
<sequence length="182" mass="19500">MKNEKTLNDDKVKMLSLTGLMIALTFISGSIIKIPTLNGFMQIGDCMVFLSAILLGKKYSFVASGIGMALVDGLGGYLAWAPFTFIIKGLMAYFAALVIYKAKEKSLKIYLIGFIVGGIVDLLGYFIANAIMGGLIVKASKGLVGSIIYSEAHIPGDLMQVVVGIIIAVVLAPLVYKLRENI</sequence>
<evidence type="ECO:0000256" key="1">
    <source>
        <dbReference type="ARBA" id="ARBA00022692"/>
    </source>
</evidence>
<dbReference type="Gene3D" id="1.10.1760.20">
    <property type="match status" value="1"/>
</dbReference>
<protein>
    <recommendedName>
        <fullName evidence="6">ECF transporter S component</fullName>
    </recommendedName>
</protein>
<dbReference type="STRING" id="1561.NPD11_674"/>
<dbReference type="AlphaFoldDB" id="A0A0A7FZ22"/>
<evidence type="ECO:0000256" key="2">
    <source>
        <dbReference type="ARBA" id="ARBA00022989"/>
    </source>
</evidence>